<dbReference type="GO" id="GO:0052689">
    <property type="term" value="F:carboxylic ester hydrolase activity"/>
    <property type="evidence" value="ECO:0007669"/>
    <property type="project" value="UniProtKB-KW"/>
</dbReference>
<feature type="domain" description="Carboxylesterase type B" evidence="7">
    <location>
        <begin position="3"/>
        <end position="420"/>
    </location>
</feature>
<dbReference type="InterPro" id="IPR002018">
    <property type="entry name" value="CarbesteraseB"/>
</dbReference>
<comment type="similarity">
    <text evidence="1 6">Belongs to the type-B carboxylesterase/lipase family.</text>
</comment>
<dbReference type="RefSeq" id="XP_011630754.1">
    <property type="nucleotide sequence ID" value="XM_011632452.2"/>
</dbReference>
<accession>A0A6I9VSK5</accession>
<dbReference type="PANTHER" id="PTHR43142">
    <property type="entry name" value="CARBOXYLIC ESTER HYDROLASE"/>
    <property type="match status" value="1"/>
</dbReference>
<keyword evidence="8" id="KW-1185">Reference proteome</keyword>
<gene>
    <name evidence="9" type="primary">LOC105422892</name>
</gene>
<evidence type="ECO:0000256" key="4">
    <source>
        <dbReference type="ARBA" id="ARBA00023157"/>
    </source>
</evidence>
<evidence type="ECO:0000256" key="6">
    <source>
        <dbReference type="RuleBase" id="RU361235"/>
    </source>
</evidence>
<dbReference type="InterPro" id="IPR019826">
    <property type="entry name" value="Carboxylesterase_B_AS"/>
</dbReference>
<dbReference type="PANTHER" id="PTHR43142:SF1">
    <property type="entry name" value="CARBOXYLIC ESTER HYDROLASE"/>
    <property type="match status" value="1"/>
</dbReference>
<dbReference type="InterPro" id="IPR029058">
    <property type="entry name" value="AB_hydrolase_fold"/>
</dbReference>
<proteinExistence type="inferred from homology"/>
<evidence type="ECO:0000256" key="2">
    <source>
        <dbReference type="ARBA" id="ARBA00022487"/>
    </source>
</evidence>
<sequence length="430" mass="48370">MKGNPVMVWIHGGAYLEGNGNDAHYRPDYLMTKDVILVSINYRLGALGFLNLGHKVANGNQGLKDQIAALKWIKENIEAFGGDSNNITVFGASAGGSSAHFLMLSPLSKGLFQKAILQSGMSTCDWAIIKHSVAKAFKLASILGTNSKDPEEVVRFLQGKSAAEIVKAQYTVLTPEEVRIIFMPFGPSINDKAEKSVLPHPVSELINDDNNIPIMIGNSSYEYIFFLKDISQPTLNIMYADIPRYMENFINSQDSEKITQLTDRVKQHYFHNNPFTEENIPSIIQWLSDIHFKLPVKDFVNKRRKKDQASTYFYEFSYVGSQKTPTKLMHENDTINNLTSIGASHIDELAYLFYLPNCKTDDPPARDTKDRKILEILTKMWTNFAKTGNPTPVLDQYVTTTWLPATKDTFNCLNIGDTLQHVTVSEDNIL</sequence>
<organism evidence="8 9">
    <name type="scientific">Pogonomyrmex barbatus</name>
    <name type="common">red harvester ant</name>
    <dbReference type="NCBI Taxonomy" id="144034"/>
    <lineage>
        <taxon>Eukaryota</taxon>
        <taxon>Metazoa</taxon>
        <taxon>Ecdysozoa</taxon>
        <taxon>Arthropoda</taxon>
        <taxon>Hexapoda</taxon>
        <taxon>Insecta</taxon>
        <taxon>Pterygota</taxon>
        <taxon>Neoptera</taxon>
        <taxon>Endopterygota</taxon>
        <taxon>Hymenoptera</taxon>
        <taxon>Apocrita</taxon>
        <taxon>Aculeata</taxon>
        <taxon>Formicoidea</taxon>
        <taxon>Formicidae</taxon>
        <taxon>Myrmicinae</taxon>
        <taxon>Pogonomyrmex</taxon>
    </lineage>
</organism>
<keyword evidence="4" id="KW-1015">Disulfide bond</keyword>
<reference evidence="9" key="1">
    <citation type="submission" date="2025-08" db="UniProtKB">
        <authorList>
            <consortium name="RefSeq"/>
        </authorList>
    </citation>
    <scope>IDENTIFICATION</scope>
</reference>
<name>A0A6I9VSK5_9HYME</name>
<dbReference type="EC" id="3.1.1.-" evidence="6"/>
<evidence type="ECO:0000313" key="9">
    <source>
        <dbReference type="RefSeq" id="XP_011630754.1"/>
    </source>
</evidence>
<dbReference type="GeneID" id="105422892"/>
<keyword evidence="2" id="KW-0719">Serine esterase</keyword>
<keyword evidence="3 6" id="KW-0378">Hydrolase</keyword>
<evidence type="ECO:0000256" key="1">
    <source>
        <dbReference type="ARBA" id="ARBA00005964"/>
    </source>
</evidence>
<dbReference type="Gene3D" id="3.40.50.1820">
    <property type="entry name" value="alpha/beta hydrolase"/>
    <property type="match status" value="1"/>
</dbReference>
<dbReference type="OrthoDB" id="19653at2759"/>
<dbReference type="Proteomes" id="UP000504615">
    <property type="component" value="Unplaced"/>
</dbReference>
<dbReference type="AlphaFoldDB" id="A0A6I9VSK5"/>
<evidence type="ECO:0000256" key="5">
    <source>
        <dbReference type="ARBA" id="ARBA00023180"/>
    </source>
</evidence>
<dbReference type="PROSITE" id="PS00122">
    <property type="entry name" value="CARBOXYLESTERASE_B_1"/>
    <property type="match status" value="1"/>
</dbReference>
<keyword evidence="5" id="KW-0325">Glycoprotein</keyword>
<evidence type="ECO:0000313" key="8">
    <source>
        <dbReference type="Proteomes" id="UP000504615"/>
    </source>
</evidence>
<dbReference type="Pfam" id="PF00135">
    <property type="entry name" value="COesterase"/>
    <property type="match status" value="1"/>
</dbReference>
<dbReference type="KEGG" id="pbar:105422892"/>
<protein>
    <recommendedName>
        <fullName evidence="6">Carboxylic ester hydrolase</fullName>
        <ecNumber evidence="6">3.1.1.-</ecNumber>
    </recommendedName>
</protein>
<evidence type="ECO:0000259" key="7">
    <source>
        <dbReference type="Pfam" id="PF00135"/>
    </source>
</evidence>
<evidence type="ECO:0000256" key="3">
    <source>
        <dbReference type="ARBA" id="ARBA00022801"/>
    </source>
</evidence>
<dbReference type="SUPFAM" id="SSF53474">
    <property type="entry name" value="alpha/beta-Hydrolases"/>
    <property type="match status" value="1"/>
</dbReference>